<dbReference type="InterPro" id="IPR002539">
    <property type="entry name" value="MaoC-like_dom"/>
</dbReference>
<name>A0A1C7EE50_9BACL</name>
<dbReference type="InterPro" id="IPR029069">
    <property type="entry name" value="HotDog_dom_sf"/>
</dbReference>
<dbReference type="InterPro" id="IPR003965">
    <property type="entry name" value="Fatty_acid_synthase"/>
</dbReference>
<dbReference type="PANTHER" id="PTHR43841:SF3">
    <property type="entry name" value="(3R)-HYDROXYACYL-ACP DEHYDRATASE SUBUNIT HADB"/>
    <property type="match status" value="1"/>
</dbReference>
<organism evidence="2 3">
    <name type="scientific">Planococcus donghaensis</name>
    <dbReference type="NCBI Taxonomy" id="414778"/>
    <lineage>
        <taxon>Bacteria</taxon>
        <taxon>Bacillati</taxon>
        <taxon>Bacillota</taxon>
        <taxon>Bacilli</taxon>
        <taxon>Bacillales</taxon>
        <taxon>Caryophanaceae</taxon>
        <taxon>Planococcus</taxon>
    </lineage>
</organism>
<accession>A0A1C7EE50</accession>
<dbReference type="Gene3D" id="3.10.129.10">
    <property type="entry name" value="Hotdog Thioesterase"/>
    <property type="match status" value="1"/>
</dbReference>
<dbReference type="RefSeq" id="WP_065525368.1">
    <property type="nucleotide sequence ID" value="NZ_CP016543.2"/>
</dbReference>
<evidence type="ECO:0000313" key="2">
    <source>
        <dbReference type="EMBL" id="ANU22244.1"/>
    </source>
</evidence>
<evidence type="ECO:0000313" key="3">
    <source>
        <dbReference type="Proteomes" id="UP000092495"/>
    </source>
</evidence>
<dbReference type="Pfam" id="PF01575">
    <property type="entry name" value="MaoC_dehydratas"/>
    <property type="match status" value="1"/>
</dbReference>
<evidence type="ECO:0000259" key="1">
    <source>
        <dbReference type="Pfam" id="PF01575"/>
    </source>
</evidence>
<dbReference type="Proteomes" id="UP000092495">
    <property type="component" value="Chromosome"/>
</dbReference>
<reference evidence="2" key="1">
    <citation type="submission" date="2016-10" db="EMBL/GenBank/DDBJ databases">
        <authorList>
            <person name="See-Too W.S."/>
        </authorList>
    </citation>
    <scope>NUCLEOTIDE SEQUENCE</scope>
    <source>
        <strain evidence="2">DSM 22276</strain>
    </source>
</reference>
<feature type="domain" description="MaoC-like" evidence="1">
    <location>
        <begin position="9"/>
        <end position="88"/>
    </location>
</feature>
<protein>
    <recommendedName>
        <fullName evidence="1">MaoC-like domain-containing protein</fullName>
    </recommendedName>
</protein>
<proteinExistence type="predicted"/>
<dbReference type="GO" id="GO:0004312">
    <property type="term" value="F:fatty acid synthase activity"/>
    <property type="evidence" value="ECO:0007669"/>
    <property type="project" value="InterPro"/>
</dbReference>
<dbReference type="OrthoDB" id="9801625at2"/>
<dbReference type="STRING" id="414778.BCM40_02300"/>
<dbReference type="GO" id="GO:0005835">
    <property type="term" value="C:fatty acid synthase complex"/>
    <property type="evidence" value="ECO:0007669"/>
    <property type="project" value="InterPro"/>
</dbReference>
<dbReference type="AlphaFoldDB" id="A0A1C7EE50"/>
<sequence length="122" mass="13324">MIELPTIIKNPIAPIDLVKYSGASGDFNEIHTVPAVAQSQGLSGIIVHGMFVMGWAAAAIEEWFPNQQLKSLSVRFQAVTHTETVLKITGTMLTENEGEVWIEDNQGNSKLKGAFVLKDSQK</sequence>
<keyword evidence="3" id="KW-1185">Reference proteome</keyword>
<dbReference type="EMBL" id="CP016543">
    <property type="protein sequence ID" value="ANU22244.1"/>
    <property type="molecule type" value="Genomic_DNA"/>
</dbReference>
<dbReference type="KEGG" id="pdg:BCM40_02300"/>
<dbReference type="PANTHER" id="PTHR43841">
    <property type="entry name" value="3-HYDROXYACYL-THIOESTER DEHYDRATASE HTDX-RELATED"/>
    <property type="match status" value="1"/>
</dbReference>
<gene>
    <name evidence="2" type="ORF">BCM40_02300</name>
</gene>
<dbReference type="PRINTS" id="PR01483">
    <property type="entry name" value="FASYNTHASE"/>
</dbReference>
<dbReference type="GO" id="GO:0006633">
    <property type="term" value="P:fatty acid biosynthetic process"/>
    <property type="evidence" value="ECO:0007669"/>
    <property type="project" value="InterPro"/>
</dbReference>
<dbReference type="SUPFAM" id="SSF54637">
    <property type="entry name" value="Thioesterase/thiol ester dehydrase-isomerase"/>
    <property type="match status" value="1"/>
</dbReference>